<dbReference type="PRINTS" id="PR00038">
    <property type="entry name" value="HTHLUXR"/>
</dbReference>
<dbReference type="HOGENOM" id="CLU_006850_1_1_11"/>
<dbReference type="PANTHER" id="PTHR16305:SF35">
    <property type="entry name" value="TRANSCRIPTIONAL ACTIVATOR DOMAIN"/>
    <property type="match status" value="1"/>
</dbReference>
<dbReference type="Gene3D" id="3.40.50.300">
    <property type="entry name" value="P-loop containing nucleotide triphosphate hydrolases"/>
    <property type="match status" value="1"/>
</dbReference>
<dbReference type="Proteomes" id="UP000000377">
    <property type="component" value="Chromosome"/>
</dbReference>
<reference evidence="4 5" key="1">
    <citation type="journal article" date="2010" name="J. Bacteriol.">
        <title>Genome sequence of the milbemycin-producing bacterium Streptomyces bingchenggensis.</title>
        <authorList>
            <person name="Wang X.J."/>
            <person name="Yan Y.J."/>
            <person name="Zhang B."/>
            <person name="An J."/>
            <person name="Wang J.J."/>
            <person name="Tian J."/>
            <person name="Jiang L."/>
            <person name="Chen Y.H."/>
            <person name="Huang S.X."/>
            <person name="Yin M."/>
            <person name="Zhang J."/>
            <person name="Gao A.L."/>
            <person name="Liu C.X."/>
            <person name="Zhu Z.X."/>
            <person name="Xiang W.S."/>
        </authorList>
    </citation>
    <scope>NUCLEOTIDE SEQUENCE [LARGE SCALE GENOMIC DNA]</scope>
    <source>
        <strain evidence="4 5">BCW-1</strain>
    </source>
</reference>
<protein>
    <submittedName>
        <fullName evidence="4">Transcriptional regulator, LuxR family protein</fullName>
    </submittedName>
</protein>
<dbReference type="PROSITE" id="PS50043">
    <property type="entry name" value="HTH_LUXR_2"/>
    <property type="match status" value="1"/>
</dbReference>
<dbReference type="EMBL" id="CP002047">
    <property type="protein sequence ID" value="ADI12149.1"/>
    <property type="molecule type" value="Genomic_DNA"/>
</dbReference>
<dbReference type="InterPro" id="IPR036388">
    <property type="entry name" value="WH-like_DNA-bd_sf"/>
</dbReference>
<dbReference type="PANTHER" id="PTHR16305">
    <property type="entry name" value="TESTICULAR SOLUBLE ADENYLYL CYCLASE"/>
    <property type="match status" value="1"/>
</dbReference>
<accession>D7C1U8</accession>
<dbReference type="SMART" id="SM00421">
    <property type="entry name" value="HTH_LUXR"/>
    <property type="match status" value="1"/>
</dbReference>
<dbReference type="InterPro" id="IPR041664">
    <property type="entry name" value="AAA_16"/>
</dbReference>
<dbReference type="PATRIC" id="fig|749414.3.peg.9304"/>
<dbReference type="KEGG" id="sbh:SBI_09031"/>
<evidence type="ECO:0000259" key="3">
    <source>
        <dbReference type="PROSITE" id="PS50043"/>
    </source>
</evidence>
<evidence type="ECO:0000256" key="1">
    <source>
        <dbReference type="ARBA" id="ARBA00022741"/>
    </source>
</evidence>
<name>D7C1U8_STRBB</name>
<evidence type="ECO:0000256" key="2">
    <source>
        <dbReference type="ARBA" id="ARBA00022840"/>
    </source>
</evidence>
<dbReference type="GO" id="GO:0005737">
    <property type="term" value="C:cytoplasm"/>
    <property type="evidence" value="ECO:0007669"/>
    <property type="project" value="TreeGrafter"/>
</dbReference>
<proteinExistence type="predicted"/>
<dbReference type="InterPro" id="IPR000792">
    <property type="entry name" value="Tscrpt_reg_LuxR_C"/>
</dbReference>
<evidence type="ECO:0000313" key="5">
    <source>
        <dbReference type="Proteomes" id="UP000000377"/>
    </source>
</evidence>
<dbReference type="eggNOG" id="COG2909">
    <property type="taxonomic scope" value="Bacteria"/>
</dbReference>
<dbReference type="STRING" id="749414.SBI_09031"/>
<dbReference type="InterPro" id="IPR016032">
    <property type="entry name" value="Sig_transdc_resp-reg_C-effctor"/>
</dbReference>
<feature type="domain" description="HTH luxR-type" evidence="3">
    <location>
        <begin position="874"/>
        <end position="939"/>
    </location>
</feature>
<dbReference type="GO" id="GO:0006355">
    <property type="term" value="P:regulation of DNA-templated transcription"/>
    <property type="evidence" value="ECO:0007669"/>
    <property type="project" value="InterPro"/>
</dbReference>
<gene>
    <name evidence="4" type="ordered locus">SBI_09031</name>
</gene>
<keyword evidence="5" id="KW-1185">Reference proteome</keyword>
<dbReference type="SUPFAM" id="SSF46894">
    <property type="entry name" value="C-terminal effector domain of the bipartite response regulators"/>
    <property type="match status" value="1"/>
</dbReference>
<dbReference type="GO" id="GO:0003677">
    <property type="term" value="F:DNA binding"/>
    <property type="evidence" value="ECO:0007669"/>
    <property type="project" value="InterPro"/>
</dbReference>
<organism evidence="4 5">
    <name type="scientific">Streptomyces bingchenggensis (strain BCW-1)</name>
    <dbReference type="NCBI Taxonomy" id="749414"/>
    <lineage>
        <taxon>Bacteria</taxon>
        <taxon>Bacillati</taxon>
        <taxon>Actinomycetota</taxon>
        <taxon>Actinomycetes</taxon>
        <taxon>Kitasatosporales</taxon>
        <taxon>Streptomycetaceae</taxon>
        <taxon>Streptomyces</taxon>
    </lineage>
</organism>
<dbReference type="CDD" id="cd06170">
    <property type="entry name" value="LuxR_C_like"/>
    <property type="match status" value="1"/>
</dbReference>
<dbReference type="SUPFAM" id="SSF52540">
    <property type="entry name" value="P-loop containing nucleoside triphosphate hydrolases"/>
    <property type="match status" value="1"/>
</dbReference>
<keyword evidence="1" id="KW-0547">Nucleotide-binding</keyword>
<dbReference type="Pfam" id="PF00196">
    <property type="entry name" value="GerE"/>
    <property type="match status" value="1"/>
</dbReference>
<dbReference type="Pfam" id="PF13191">
    <property type="entry name" value="AAA_16"/>
    <property type="match status" value="1"/>
</dbReference>
<sequence length="944" mass="101075">MLHERGAELAQITSALRAAREGRPSLVLLTGPLGIGRSALLQRLPARAVNEAEDDVRVLRANAAPVEQDFALGVVRQLFDSLLAGAPRELSERWTRESACFATLALADEDMPADDRPTAAYEPALSGLLSLLESVSADGPLLILVDDLQWVDTPSLRWLAYLAKRLRGLRAVVVCTLRDGEPRARHPLLSEVVEAATHRLRPRPLSSAGTAALIRDHFGEPGDEEFIRACHETCAGGPLSLTAVALDLAAAGHRPTADRVGAVRAARPADLRERLARCVRLQPAPVRHLAAAIAALGEPGDPALVPRLAGLDPIDYAAALRDLHALGLVADEREPRFVHPVVADAVHSSLSVAEREWLHDHAAELLYRAGRSDEQVAAQLMAGVTSRHDWSVGVLRAAADVALRRGAPEVAVRYLRRALLDASLLGEGRARLLIDLATAERGLDPVACERHISQAIPLLPTPGHRAAAALRLTPAAMGLLRPSAVDLLRQVADELGPPDALGGAAREVALRLEARLRQSGIDDPAELASAVERLYRMGEEPPTATAAERELVAVLVSAATLTCRLPADEVTRLAMRLLEREPVASARVYSALPLATVALVAADSVDAVGSWLSVEQRIGRSRAAVTVGTVVDGFGHLEQAMVLMARGRPTLAHAHAELALRLSDAHWHELGVAATIALVRTALEIGDPALSERVLDEASRRSSSCLPLAAAVQFLGASVDAHRGRWSAAVETLMACGRRLESAGWRNPVLFPWRLRAAGLYQRLGDSRSALALAEEDRLRAEEWGAPVAMGRALRLKGMLLGGETGEDLLREAVGVLRGSANELELARALLLLGGRLEGRPEAEDMLREAAALAAECEAPWLVERARRGGGDGTVRLEDALTRTERRVVMLAGRGLTNMEIAGELGVTSRAVEKHLTNSYRKLNVSGRRELIAALPRLQAVKGS</sequence>
<keyword evidence="2" id="KW-0067">ATP-binding</keyword>
<dbReference type="GO" id="GO:0005524">
    <property type="term" value="F:ATP binding"/>
    <property type="evidence" value="ECO:0007669"/>
    <property type="project" value="UniProtKB-KW"/>
</dbReference>
<dbReference type="InterPro" id="IPR027417">
    <property type="entry name" value="P-loop_NTPase"/>
</dbReference>
<evidence type="ECO:0000313" key="4">
    <source>
        <dbReference type="EMBL" id="ADI12149.1"/>
    </source>
</evidence>
<dbReference type="AlphaFoldDB" id="D7C1U8"/>
<dbReference type="RefSeq" id="WP_014181596.1">
    <property type="nucleotide sequence ID" value="NC_016582.1"/>
</dbReference>
<dbReference type="Gene3D" id="1.10.10.10">
    <property type="entry name" value="Winged helix-like DNA-binding domain superfamily/Winged helix DNA-binding domain"/>
    <property type="match status" value="1"/>
</dbReference>
<dbReference type="GO" id="GO:0004016">
    <property type="term" value="F:adenylate cyclase activity"/>
    <property type="evidence" value="ECO:0007669"/>
    <property type="project" value="TreeGrafter"/>
</dbReference>